<feature type="region of interest" description="Disordered" evidence="1">
    <location>
        <begin position="340"/>
        <end position="370"/>
    </location>
</feature>
<dbReference type="Proteomes" id="UP000010878">
    <property type="component" value="Chromosome"/>
</dbReference>
<dbReference type="Pfam" id="PF17231">
    <property type="entry name" value="DUF5305"/>
    <property type="match status" value="1"/>
</dbReference>
<keyword evidence="3" id="KW-1185">Reference proteome</keyword>
<gene>
    <name evidence="2" type="ORF">Natoc_3554</name>
</gene>
<dbReference type="InterPro" id="IPR035185">
    <property type="entry name" value="DUF5305"/>
</dbReference>
<feature type="compositionally biased region" description="Basic and acidic residues" evidence="1">
    <location>
        <begin position="340"/>
        <end position="359"/>
    </location>
</feature>
<reference evidence="2 3" key="1">
    <citation type="submission" date="2012-11" db="EMBL/GenBank/DDBJ databases">
        <title>FINISHED of Natronococcus occultus SP4, DSM 3396.</title>
        <authorList>
            <consortium name="DOE Joint Genome Institute"/>
            <person name="Eisen J."/>
            <person name="Huntemann M."/>
            <person name="Wei C.-L."/>
            <person name="Han J."/>
            <person name="Detter J.C."/>
            <person name="Han C."/>
            <person name="Tapia R."/>
            <person name="Chen A."/>
            <person name="Kyrpides N."/>
            <person name="Mavromatis K."/>
            <person name="Markowitz V."/>
            <person name="Szeto E."/>
            <person name="Ivanova N."/>
            <person name="Mikhailova N."/>
            <person name="Ovchinnikova G."/>
            <person name="Pagani I."/>
            <person name="Pati A."/>
            <person name="Goodwin L."/>
            <person name="Nordberg H.P."/>
            <person name="Cantor M.N."/>
            <person name="Hua S.X."/>
            <person name="Woyke T."/>
            <person name="Eisen J."/>
            <person name="Klenk H.-P."/>
            <person name="Klenk H.-P."/>
        </authorList>
    </citation>
    <scope>NUCLEOTIDE SEQUENCE [LARGE SCALE GENOMIC DNA]</scope>
    <source>
        <strain evidence="2 3">SP4</strain>
    </source>
</reference>
<evidence type="ECO:0000313" key="2">
    <source>
        <dbReference type="EMBL" id="AGB39277.1"/>
    </source>
</evidence>
<dbReference type="HOGENOM" id="CLU_038446_2_0_2"/>
<dbReference type="KEGG" id="nou:Natoc_3554"/>
<evidence type="ECO:0008006" key="4">
    <source>
        <dbReference type="Google" id="ProtNLM"/>
    </source>
</evidence>
<dbReference type="EMBL" id="CP003929">
    <property type="protein sequence ID" value="AGB39277.1"/>
    <property type="molecule type" value="Genomic_DNA"/>
</dbReference>
<dbReference type="OrthoDB" id="270764at2157"/>
<sequence>MSQRRYGGSVYRLIDNWFPLVVALLVLFILLGSWATYITYSAAAQSVDGSTEFQHGATVQEENPIYSNGTELSNETTYFTSITPELEGEFAATYKTNSVDEVTIETDIWLLVRWIPIDDAASDQDEYWRSLYQLEETTETVSSGETDRVEFTVDVAQERDRLESYNEDHGWVPGQPELTVIARTDVTDPNTDDSTLESDQNNMTITLTDDIYTVEDGGPTGLATLVTPGAVNTAQLFGSIAFTVASFVALVGLVIARYHGSLAPSESKASQSDFEYDWKTFEEWISQGSVPDNQLDGTAVHIASLEDLVDVAIDSNRRVLADPERQSFYVLIGETYYEYTPERHTDETDDRELSERVEQPSEANDGQSPN</sequence>
<accession>L0K1V8</accession>
<feature type="compositionally biased region" description="Polar residues" evidence="1">
    <location>
        <begin position="361"/>
        <end position="370"/>
    </location>
</feature>
<name>L0K1V8_9EURY</name>
<protein>
    <recommendedName>
        <fullName evidence="4">DUF5305 domain-containing protein</fullName>
    </recommendedName>
</protein>
<dbReference type="GeneID" id="14402240"/>
<evidence type="ECO:0000313" key="3">
    <source>
        <dbReference type="Proteomes" id="UP000010878"/>
    </source>
</evidence>
<dbReference type="AlphaFoldDB" id="L0K1V8"/>
<dbReference type="RefSeq" id="WP_015322711.1">
    <property type="nucleotide sequence ID" value="NC_019974.1"/>
</dbReference>
<proteinExistence type="predicted"/>
<organism evidence="2 3">
    <name type="scientific">Natronococcus occultus SP4</name>
    <dbReference type="NCBI Taxonomy" id="694430"/>
    <lineage>
        <taxon>Archaea</taxon>
        <taxon>Methanobacteriati</taxon>
        <taxon>Methanobacteriota</taxon>
        <taxon>Stenosarchaea group</taxon>
        <taxon>Halobacteria</taxon>
        <taxon>Halobacteriales</taxon>
        <taxon>Natrialbaceae</taxon>
        <taxon>Natronococcus</taxon>
    </lineage>
</organism>
<dbReference type="eggNOG" id="arCOG04474">
    <property type="taxonomic scope" value="Archaea"/>
</dbReference>
<evidence type="ECO:0000256" key="1">
    <source>
        <dbReference type="SAM" id="MobiDB-lite"/>
    </source>
</evidence>